<name>A0ABQ2S8E7_9DEIO</name>
<proteinExistence type="predicted"/>
<protein>
    <submittedName>
        <fullName evidence="1">Uncharacterized protein</fullName>
    </submittedName>
</protein>
<sequence length="357" mass="40000">MTLRGTWTLARRLHQAVRPTPTHPFPQIPHEPPLAPFDQARPATRITLDHWHVDWRCMTQRQIRQPYTRAALDEALSELRVSTLKIHEPSEERLHVRLLVAADEHAAGLVRTLNARFDRPFVVIRDGSPIKVAVQLLAFMRSELAFMLEDAFGVMVYASDTREAQGKARGTKFVNFETFHRFTGGQLSVLPASDAYHEMLRSALRVRARAAQAEGTGLDALLAGQRGIVTRAELEAALEISSEDFSWLILPEGPTRGSYVFEVPFLGRPVGTIYDLIEGRLRELAPLFGLSLQGKETDVQYAVKYFLGGELGQVSVLFYHAPSRDMMSRVVLERPALSVPAARLAELLLALLHAQVR</sequence>
<evidence type="ECO:0000313" key="1">
    <source>
        <dbReference type="EMBL" id="GGS05571.1"/>
    </source>
</evidence>
<evidence type="ECO:0000313" key="2">
    <source>
        <dbReference type="Proteomes" id="UP000644548"/>
    </source>
</evidence>
<comment type="caution">
    <text evidence="1">The sequence shown here is derived from an EMBL/GenBank/DDBJ whole genome shotgun (WGS) entry which is preliminary data.</text>
</comment>
<organism evidence="1 2">
    <name type="scientific">Deinococcus sedimenti</name>
    <dbReference type="NCBI Taxonomy" id="1867090"/>
    <lineage>
        <taxon>Bacteria</taxon>
        <taxon>Thermotogati</taxon>
        <taxon>Deinococcota</taxon>
        <taxon>Deinococci</taxon>
        <taxon>Deinococcales</taxon>
        <taxon>Deinococcaceae</taxon>
        <taxon>Deinococcus</taxon>
    </lineage>
</organism>
<keyword evidence="2" id="KW-1185">Reference proteome</keyword>
<gene>
    <name evidence="1" type="ORF">GCM10008960_35080</name>
</gene>
<dbReference type="Proteomes" id="UP000644548">
    <property type="component" value="Unassembled WGS sequence"/>
</dbReference>
<dbReference type="EMBL" id="BMQN01000015">
    <property type="protein sequence ID" value="GGS05571.1"/>
    <property type="molecule type" value="Genomic_DNA"/>
</dbReference>
<reference evidence="2" key="1">
    <citation type="journal article" date="2019" name="Int. J. Syst. Evol. Microbiol.">
        <title>The Global Catalogue of Microorganisms (GCM) 10K type strain sequencing project: providing services to taxonomists for standard genome sequencing and annotation.</title>
        <authorList>
            <consortium name="The Broad Institute Genomics Platform"/>
            <consortium name="The Broad Institute Genome Sequencing Center for Infectious Disease"/>
            <person name="Wu L."/>
            <person name="Ma J."/>
        </authorList>
    </citation>
    <scope>NUCLEOTIDE SEQUENCE [LARGE SCALE GENOMIC DNA]</scope>
    <source>
        <strain evidence="2">JCM 31405</strain>
    </source>
</reference>
<accession>A0ABQ2S8E7</accession>